<dbReference type="PANTHER" id="PTHR46733">
    <property type="entry name" value="26.5 KDA HEAT SHOCK PROTEIN, MITOCHONDRIAL"/>
    <property type="match status" value="1"/>
</dbReference>
<dbReference type="PANTHER" id="PTHR46733:SF4">
    <property type="entry name" value="HEAT SHOCK PROTEIN 21, CHLOROPLASTIC"/>
    <property type="match status" value="1"/>
</dbReference>
<evidence type="ECO:0000313" key="6">
    <source>
        <dbReference type="Proteomes" id="UP001596432"/>
    </source>
</evidence>
<feature type="domain" description="SHSP" evidence="4">
    <location>
        <begin position="20"/>
        <end position="123"/>
    </location>
</feature>
<dbReference type="EMBL" id="JBHTAS010000001">
    <property type="protein sequence ID" value="MFC7141713.1"/>
    <property type="molecule type" value="Genomic_DNA"/>
</dbReference>
<proteinExistence type="inferred from homology"/>
<evidence type="ECO:0000313" key="5">
    <source>
        <dbReference type="EMBL" id="MFC7141713.1"/>
    </source>
</evidence>
<evidence type="ECO:0000259" key="4">
    <source>
        <dbReference type="PROSITE" id="PS01031"/>
    </source>
</evidence>
<dbReference type="InterPro" id="IPR008978">
    <property type="entry name" value="HSP20-like_chaperone"/>
</dbReference>
<keyword evidence="1" id="KW-0346">Stress response</keyword>
<evidence type="ECO:0000256" key="1">
    <source>
        <dbReference type="ARBA" id="ARBA00023016"/>
    </source>
</evidence>
<name>A0ABD5Y2P2_9EURY</name>
<evidence type="ECO:0000256" key="2">
    <source>
        <dbReference type="PROSITE-ProRule" id="PRU00285"/>
    </source>
</evidence>
<reference evidence="5 6" key="1">
    <citation type="journal article" date="2019" name="Int. J. Syst. Evol. Microbiol.">
        <title>The Global Catalogue of Microorganisms (GCM) 10K type strain sequencing project: providing services to taxonomists for standard genome sequencing and annotation.</title>
        <authorList>
            <consortium name="The Broad Institute Genomics Platform"/>
            <consortium name="The Broad Institute Genome Sequencing Center for Infectious Disease"/>
            <person name="Wu L."/>
            <person name="Ma J."/>
        </authorList>
    </citation>
    <scope>NUCLEOTIDE SEQUENCE [LARGE SCALE GENOMIC DNA]</scope>
    <source>
        <strain evidence="5 6">XZYJT29</strain>
    </source>
</reference>
<dbReference type="CDD" id="cd06464">
    <property type="entry name" value="ACD_sHsps-like"/>
    <property type="match status" value="1"/>
</dbReference>
<evidence type="ECO:0000256" key="3">
    <source>
        <dbReference type="RuleBase" id="RU003616"/>
    </source>
</evidence>
<dbReference type="GeneID" id="78822033"/>
<accession>A0ABD5Y2P2</accession>
<dbReference type="Proteomes" id="UP001596432">
    <property type="component" value="Unassembled WGS sequence"/>
</dbReference>
<dbReference type="SUPFAM" id="SSF49764">
    <property type="entry name" value="HSP20-like chaperones"/>
    <property type="match status" value="1"/>
</dbReference>
<dbReference type="PROSITE" id="PS01031">
    <property type="entry name" value="SHSP"/>
    <property type="match status" value="1"/>
</dbReference>
<keyword evidence="6" id="KW-1185">Reference proteome</keyword>
<dbReference type="AlphaFoldDB" id="A0ABD5Y2P2"/>
<dbReference type="InterPro" id="IPR044587">
    <property type="entry name" value="HSP21-like"/>
</dbReference>
<protein>
    <submittedName>
        <fullName evidence="5">Hsp20/alpha crystallin family protein</fullName>
    </submittedName>
</protein>
<dbReference type="Gene3D" id="2.60.40.790">
    <property type="match status" value="1"/>
</dbReference>
<dbReference type="InterPro" id="IPR002068">
    <property type="entry name" value="A-crystallin/Hsp20_dom"/>
</dbReference>
<dbReference type="RefSeq" id="WP_274322790.1">
    <property type="nucleotide sequence ID" value="NZ_CP118158.1"/>
</dbReference>
<sequence length="123" mass="14150">MALPDRPVSSWFQGMDLPNRLFETGRNDYELYEEDGEFVLSVELPGFDPDDIDVTWHEGVLNVAAEHEDETRGQRKTYHRRFRFPKDVDDEAIAAEYSNGILDVRLPIFEGAETRGTTIEVES</sequence>
<dbReference type="Pfam" id="PF00011">
    <property type="entry name" value="HSP20"/>
    <property type="match status" value="1"/>
</dbReference>
<gene>
    <name evidence="5" type="ORF">ACFQMA_17975</name>
</gene>
<organism evidence="5 6">
    <name type="scientific">Halosimplex aquaticum</name>
    <dbReference type="NCBI Taxonomy" id="3026162"/>
    <lineage>
        <taxon>Archaea</taxon>
        <taxon>Methanobacteriati</taxon>
        <taxon>Methanobacteriota</taxon>
        <taxon>Stenosarchaea group</taxon>
        <taxon>Halobacteria</taxon>
        <taxon>Halobacteriales</taxon>
        <taxon>Haloarculaceae</taxon>
        <taxon>Halosimplex</taxon>
    </lineage>
</organism>
<comment type="caution">
    <text evidence="5">The sequence shown here is derived from an EMBL/GenBank/DDBJ whole genome shotgun (WGS) entry which is preliminary data.</text>
</comment>
<comment type="similarity">
    <text evidence="2 3">Belongs to the small heat shock protein (HSP20) family.</text>
</comment>